<accession>A0A0C1YIZ7</accession>
<dbReference type="OrthoDB" id="9095495at2"/>
<reference evidence="1 2" key="1">
    <citation type="submission" date="2014-12" db="EMBL/GenBank/DDBJ databases">
        <title>Denitrispirillum autotrophicum gen. nov., sp. nov., Denitrifying, Facultatively Autotrophic Bacteria Isolated from Rice Paddy Soil.</title>
        <authorList>
            <person name="Ishii S."/>
            <person name="Ashida N."/>
            <person name="Ohno H."/>
            <person name="Otsuka S."/>
            <person name="Yokota A."/>
            <person name="Senoo K."/>
        </authorList>
    </citation>
    <scope>NUCLEOTIDE SEQUENCE [LARGE SCALE GENOMIC DNA]</scope>
    <source>
        <strain evidence="1 2">TSA66</strain>
    </source>
</reference>
<name>A0A0C1YIZ7_9BURK</name>
<comment type="caution">
    <text evidence="1">The sequence shown here is derived from an EMBL/GenBank/DDBJ whole genome shotgun (WGS) entry which is preliminary data.</text>
</comment>
<gene>
    <name evidence="1" type="ORF">TSA66_05815</name>
</gene>
<dbReference type="Pfam" id="PF14099">
    <property type="entry name" value="Polysacc_lyase"/>
    <property type="match status" value="1"/>
</dbReference>
<dbReference type="RefSeq" id="WP_040039349.1">
    <property type="nucleotide sequence ID" value="NZ_JWJG01000028.1"/>
</dbReference>
<evidence type="ECO:0000313" key="2">
    <source>
        <dbReference type="Proteomes" id="UP000031572"/>
    </source>
</evidence>
<sequence>MATYSVVADGAVRKFDFDGSTPFVDPATGQSDMHDWLYNAKYLQYYEISNAGISPWISKVTEADGTQATRFQVFPSDAQIYNWRTQNSNFPFEPYKTYRYDLEFKLDPNWQFNMATGDGLLWQTKGMPKTGQYGHAVMSMGVTGSNLYFSVLYPNSALNATTWPTSVTWPSNDYAATNFPTKPIVAGRYYKVSIEFFADDRPPQFGGQGYVNVYLDGALWIQYKGPNLHPDQNGPHRWDFGWYNWGGQPTSTRSIYFKTAHAYVK</sequence>
<dbReference type="Gene3D" id="2.60.120.200">
    <property type="match status" value="1"/>
</dbReference>
<dbReference type="EMBL" id="JWJG01000028">
    <property type="protein sequence ID" value="KIF80442.1"/>
    <property type="molecule type" value="Genomic_DNA"/>
</dbReference>
<organism evidence="1 2">
    <name type="scientific">Noviherbaspirillum autotrophicum</name>
    <dbReference type="NCBI Taxonomy" id="709839"/>
    <lineage>
        <taxon>Bacteria</taxon>
        <taxon>Pseudomonadati</taxon>
        <taxon>Pseudomonadota</taxon>
        <taxon>Betaproteobacteria</taxon>
        <taxon>Burkholderiales</taxon>
        <taxon>Oxalobacteraceae</taxon>
        <taxon>Noviherbaspirillum</taxon>
    </lineage>
</organism>
<protein>
    <submittedName>
        <fullName evidence="1">Uncharacterized protein</fullName>
    </submittedName>
</protein>
<evidence type="ECO:0000313" key="1">
    <source>
        <dbReference type="EMBL" id="KIF80442.1"/>
    </source>
</evidence>
<keyword evidence="2" id="KW-1185">Reference proteome</keyword>
<dbReference type="AlphaFoldDB" id="A0A0C1YIZ7"/>
<dbReference type="Proteomes" id="UP000031572">
    <property type="component" value="Unassembled WGS sequence"/>
</dbReference>
<dbReference type="InterPro" id="IPR025975">
    <property type="entry name" value="Polysacc_lyase"/>
</dbReference>
<proteinExistence type="predicted"/>